<evidence type="ECO:0000256" key="5">
    <source>
        <dbReference type="PIRSR" id="PIRSR620019-1"/>
    </source>
</evidence>
<dbReference type="Pfam" id="PF00132">
    <property type="entry name" value="Hexapep"/>
    <property type="match status" value="1"/>
</dbReference>
<keyword evidence="3" id="KW-0677">Repeat</keyword>
<organism evidence="8 9">
    <name type="scientific">Rudanella paleaurantiibacter</name>
    <dbReference type="NCBI Taxonomy" id="2614655"/>
    <lineage>
        <taxon>Bacteria</taxon>
        <taxon>Pseudomonadati</taxon>
        <taxon>Bacteroidota</taxon>
        <taxon>Cytophagia</taxon>
        <taxon>Cytophagales</taxon>
        <taxon>Cytophagaceae</taxon>
        <taxon>Rudanella</taxon>
    </lineage>
</organism>
<comment type="similarity">
    <text evidence="1">Belongs to the transferase hexapeptide repeat family.</text>
</comment>
<dbReference type="InterPro" id="IPR011004">
    <property type="entry name" value="Trimer_LpxA-like_sf"/>
</dbReference>
<dbReference type="PANTHER" id="PTHR43300">
    <property type="entry name" value="ACETYLTRANSFERASE"/>
    <property type="match status" value="1"/>
</dbReference>
<accession>A0A7J5TX11</accession>
<dbReference type="Proteomes" id="UP000488299">
    <property type="component" value="Unassembled WGS sequence"/>
</dbReference>
<dbReference type="InterPro" id="IPR020019">
    <property type="entry name" value="AcTrfase_PglD-like"/>
</dbReference>
<protein>
    <submittedName>
        <fullName evidence="8">Acetyltransferase</fullName>
    </submittedName>
</protein>
<dbReference type="NCBIfam" id="TIGR03570">
    <property type="entry name" value="NeuD_NnaD"/>
    <property type="match status" value="1"/>
</dbReference>
<dbReference type="Gene3D" id="3.40.50.20">
    <property type="match status" value="1"/>
</dbReference>
<dbReference type="PANTHER" id="PTHR43300:SF7">
    <property type="entry name" value="UDP-N-ACETYLBACILLOSAMINE N-ACETYLTRANSFERASE"/>
    <property type="match status" value="1"/>
</dbReference>
<dbReference type="InterPro" id="IPR018357">
    <property type="entry name" value="Hexapep_transf_CS"/>
</dbReference>
<keyword evidence="2 8" id="KW-0808">Transferase</keyword>
<dbReference type="GO" id="GO:0016746">
    <property type="term" value="F:acyltransferase activity"/>
    <property type="evidence" value="ECO:0007669"/>
    <property type="project" value="UniProtKB-KW"/>
</dbReference>
<evidence type="ECO:0000259" key="7">
    <source>
        <dbReference type="Pfam" id="PF17836"/>
    </source>
</evidence>
<dbReference type="CDD" id="cd03360">
    <property type="entry name" value="LbH_AT_putative"/>
    <property type="match status" value="1"/>
</dbReference>
<evidence type="ECO:0000256" key="3">
    <source>
        <dbReference type="ARBA" id="ARBA00022737"/>
    </source>
</evidence>
<gene>
    <name evidence="8" type="ORF">F5984_16175</name>
</gene>
<name>A0A7J5TX11_9BACT</name>
<evidence type="ECO:0000256" key="4">
    <source>
        <dbReference type="ARBA" id="ARBA00023315"/>
    </source>
</evidence>
<dbReference type="AlphaFoldDB" id="A0A7J5TX11"/>
<dbReference type="InterPro" id="IPR041561">
    <property type="entry name" value="PglD_N"/>
</dbReference>
<dbReference type="Pfam" id="PF17836">
    <property type="entry name" value="PglD_N"/>
    <property type="match status" value="1"/>
</dbReference>
<evidence type="ECO:0000256" key="2">
    <source>
        <dbReference type="ARBA" id="ARBA00022679"/>
    </source>
</evidence>
<comment type="caution">
    <text evidence="8">The sequence shown here is derived from an EMBL/GenBank/DDBJ whole genome shotgun (WGS) entry which is preliminary data.</text>
</comment>
<feature type="site" description="Increases basicity of active site His" evidence="5">
    <location>
        <position position="131"/>
    </location>
</feature>
<reference evidence="8 9" key="1">
    <citation type="submission" date="2019-10" db="EMBL/GenBank/DDBJ databases">
        <title>Rudanella paleaurantiibacter sp. nov., isolated from sludge.</title>
        <authorList>
            <person name="Xu S.Q."/>
        </authorList>
    </citation>
    <scope>NUCLEOTIDE SEQUENCE [LARGE SCALE GENOMIC DNA]</scope>
    <source>
        <strain evidence="8 9">HX-22-17</strain>
    </source>
</reference>
<feature type="binding site" evidence="6">
    <location>
        <position position="66"/>
    </location>
    <ligand>
        <name>substrate</name>
    </ligand>
</feature>
<dbReference type="InterPro" id="IPR001451">
    <property type="entry name" value="Hexapep"/>
</dbReference>
<dbReference type="PROSITE" id="PS00101">
    <property type="entry name" value="HEXAPEP_TRANSFERASES"/>
    <property type="match status" value="1"/>
</dbReference>
<dbReference type="InterPro" id="IPR050179">
    <property type="entry name" value="Trans_hexapeptide_repeat"/>
</dbReference>
<dbReference type="EMBL" id="WELI01000006">
    <property type="protein sequence ID" value="KAB7729178.1"/>
    <property type="molecule type" value="Genomic_DNA"/>
</dbReference>
<dbReference type="Gene3D" id="2.160.10.10">
    <property type="entry name" value="Hexapeptide repeat proteins"/>
    <property type="match status" value="1"/>
</dbReference>
<feature type="active site" description="Proton acceptor" evidence="5">
    <location>
        <position position="130"/>
    </location>
</feature>
<keyword evidence="4" id="KW-0012">Acyltransferase</keyword>
<feature type="domain" description="PglD N-terminal" evidence="7">
    <location>
        <begin position="6"/>
        <end position="75"/>
    </location>
</feature>
<evidence type="ECO:0000313" key="9">
    <source>
        <dbReference type="Proteomes" id="UP000488299"/>
    </source>
</evidence>
<evidence type="ECO:0000256" key="1">
    <source>
        <dbReference type="ARBA" id="ARBA00007274"/>
    </source>
</evidence>
<dbReference type="RefSeq" id="WP_152125283.1">
    <property type="nucleotide sequence ID" value="NZ_WELI01000006.1"/>
</dbReference>
<evidence type="ECO:0000256" key="6">
    <source>
        <dbReference type="PIRSR" id="PIRSR620019-2"/>
    </source>
</evidence>
<dbReference type="SUPFAM" id="SSF51161">
    <property type="entry name" value="Trimeric LpxA-like enzymes"/>
    <property type="match status" value="1"/>
</dbReference>
<sequence length="207" mass="21546">MNPPEILLYGAGGHARVLLSVLKALGYRVAGVFDDDLERQFLGELRVWGRYEATYRPEVPLLLAVGDNSIRRALAATARHSFATVIHPSALVDVGAELGAGTVILHQAVVQTGAVLGQHVLVNTRASVDHDCRLGDFVQIAPGAVLCGGVHVGEGALIAAGAVVVPGVSVGRWAVVGAGAVVTRPVPDGAVVWGNPARFIRQNSLSM</sequence>
<keyword evidence="9" id="KW-1185">Reference proteome</keyword>
<proteinExistence type="inferred from homology"/>
<evidence type="ECO:0000313" key="8">
    <source>
        <dbReference type="EMBL" id="KAB7729178.1"/>
    </source>
</evidence>